<dbReference type="AlphaFoldDB" id="A0A174L2U8"/>
<gene>
    <name evidence="1" type="ORF">ERS852461_01987</name>
</gene>
<name>A0A174L2U8_9BACE</name>
<accession>A0A3E5GAG5</accession>
<organism evidence="1 2">
    <name type="scientific">Bacteroides faecis</name>
    <dbReference type="NCBI Taxonomy" id="674529"/>
    <lineage>
        <taxon>Bacteria</taxon>
        <taxon>Pseudomonadati</taxon>
        <taxon>Bacteroidota</taxon>
        <taxon>Bacteroidia</taxon>
        <taxon>Bacteroidales</taxon>
        <taxon>Bacteroidaceae</taxon>
        <taxon>Bacteroides</taxon>
    </lineage>
</organism>
<reference evidence="1 2" key="1">
    <citation type="submission" date="2015-09" db="EMBL/GenBank/DDBJ databases">
        <authorList>
            <consortium name="Pathogen Informatics"/>
        </authorList>
    </citation>
    <scope>NUCLEOTIDE SEQUENCE [LARGE SCALE GENOMIC DNA]</scope>
    <source>
        <strain evidence="1 2">2789STDY5834846</strain>
    </source>
</reference>
<evidence type="ECO:0008006" key="3">
    <source>
        <dbReference type="Google" id="ProtNLM"/>
    </source>
</evidence>
<evidence type="ECO:0000313" key="2">
    <source>
        <dbReference type="Proteomes" id="UP000095606"/>
    </source>
</evidence>
<evidence type="ECO:0000313" key="1">
    <source>
        <dbReference type="EMBL" id="CUP16468.1"/>
    </source>
</evidence>
<proteinExistence type="predicted"/>
<accession>A0A174L2U8</accession>
<dbReference type="EMBL" id="CZAE01000008">
    <property type="protein sequence ID" value="CUP16468.1"/>
    <property type="molecule type" value="Genomic_DNA"/>
</dbReference>
<dbReference type="Pfam" id="PF14055">
    <property type="entry name" value="NVEALA"/>
    <property type="match status" value="1"/>
</dbReference>
<protein>
    <recommendedName>
        <fullName evidence="3">NVEALA protein</fullName>
    </recommendedName>
</protein>
<dbReference type="GeneID" id="69590139"/>
<dbReference type="Proteomes" id="UP000095606">
    <property type="component" value="Unassembled WGS sequence"/>
</dbReference>
<sequence length="98" mass="10957">MKKKLVAVISLFVIILIGGYTVYSSQNNVKLSDLVLANVEALAEYESPDVEITCNGKKNTPPGRCWHQYDDCDLGWFHHPEDCRFSGSMSDTCLTPCE</sequence>
<dbReference type="InterPro" id="IPR025905">
    <property type="entry name" value="NVEALA"/>
</dbReference>
<dbReference type="RefSeq" id="WP_055269399.1">
    <property type="nucleotide sequence ID" value="NZ_CABMFH010000013.1"/>
</dbReference>